<keyword evidence="2" id="KW-1185">Reference proteome</keyword>
<reference evidence="1 2" key="1">
    <citation type="submission" date="2014-11" db="EMBL/GenBank/DDBJ databases">
        <title>Genetic blueprint of the zoonotic pathogen Toxocara canis.</title>
        <authorList>
            <person name="Zhu X.-Q."/>
            <person name="Korhonen P.K."/>
            <person name="Cai H."/>
            <person name="Young N.D."/>
            <person name="Nejsum P."/>
            <person name="von Samson-Himmelstjerna G."/>
            <person name="Boag P.R."/>
            <person name="Tan P."/>
            <person name="Li Q."/>
            <person name="Min J."/>
            <person name="Yang Y."/>
            <person name="Wang X."/>
            <person name="Fang X."/>
            <person name="Hall R.S."/>
            <person name="Hofmann A."/>
            <person name="Sternberg P.W."/>
            <person name="Jex A.R."/>
            <person name="Gasser R.B."/>
        </authorList>
    </citation>
    <scope>NUCLEOTIDE SEQUENCE [LARGE SCALE GENOMIC DNA]</scope>
    <source>
        <strain evidence="1">PN_DK_2014</strain>
    </source>
</reference>
<accession>A0A0B2VZ22</accession>
<evidence type="ECO:0000313" key="2">
    <source>
        <dbReference type="Proteomes" id="UP000031036"/>
    </source>
</evidence>
<evidence type="ECO:0000313" key="1">
    <source>
        <dbReference type="EMBL" id="KHN86684.1"/>
    </source>
</evidence>
<dbReference type="AlphaFoldDB" id="A0A0B2VZ22"/>
<gene>
    <name evidence="1" type="ORF">Tcan_03787</name>
</gene>
<name>A0A0B2VZ22_TOXCA</name>
<dbReference type="EMBL" id="JPKZ01000531">
    <property type="protein sequence ID" value="KHN86684.1"/>
    <property type="molecule type" value="Genomic_DNA"/>
</dbReference>
<dbReference type="Proteomes" id="UP000031036">
    <property type="component" value="Unassembled WGS sequence"/>
</dbReference>
<sequence length="160" mass="18329">MSPEICKVDLEERANKTAMRPTTPVKVTTYLNPMRKEIPRQSDTQTINPDIGEHDHSEVMFDSRAPPRSPRSFGHPMRYLDFTEMQSHAEHNYSSPVCYGLLASSSDLPPPLRTRTIFSEACRVVVFYRVDTTRRWATPTCCQQDEPRLVDNLGHIATYS</sequence>
<organism evidence="1 2">
    <name type="scientific">Toxocara canis</name>
    <name type="common">Canine roundworm</name>
    <dbReference type="NCBI Taxonomy" id="6265"/>
    <lineage>
        <taxon>Eukaryota</taxon>
        <taxon>Metazoa</taxon>
        <taxon>Ecdysozoa</taxon>
        <taxon>Nematoda</taxon>
        <taxon>Chromadorea</taxon>
        <taxon>Rhabditida</taxon>
        <taxon>Spirurina</taxon>
        <taxon>Ascaridomorpha</taxon>
        <taxon>Ascaridoidea</taxon>
        <taxon>Toxocaridae</taxon>
        <taxon>Toxocara</taxon>
    </lineage>
</organism>
<comment type="caution">
    <text evidence="1">The sequence shown here is derived from an EMBL/GenBank/DDBJ whole genome shotgun (WGS) entry which is preliminary data.</text>
</comment>
<protein>
    <submittedName>
        <fullName evidence="1">Uncharacterized protein</fullName>
    </submittedName>
</protein>
<proteinExistence type="predicted"/>